<reference evidence="1 2" key="1">
    <citation type="submission" date="2013-08" db="EMBL/GenBank/DDBJ databases">
        <authorList>
            <person name="Durkin A.S."/>
            <person name="Haft D.R."/>
            <person name="McCorrison J."/>
            <person name="Torralba M."/>
            <person name="Gillis M."/>
            <person name="Haft D.H."/>
            <person name="Methe B."/>
            <person name="Sutton G."/>
            <person name="Nelson K.E."/>
        </authorList>
    </citation>
    <scope>NUCLEOTIDE SEQUENCE [LARGE SCALE GENOMIC DNA]</scope>
    <source>
        <strain evidence="1 2">F0195</strain>
    </source>
</reference>
<keyword evidence="2" id="KW-1185">Reference proteome</keyword>
<dbReference type="STRING" id="1125712.HMPREF1316_0052"/>
<accession>U2TQI3</accession>
<organism evidence="1 2">
    <name type="scientific">Olsenella profusa F0195</name>
    <dbReference type="NCBI Taxonomy" id="1125712"/>
    <lineage>
        <taxon>Bacteria</taxon>
        <taxon>Bacillati</taxon>
        <taxon>Actinomycetota</taxon>
        <taxon>Coriobacteriia</taxon>
        <taxon>Coriobacteriales</taxon>
        <taxon>Atopobiaceae</taxon>
        <taxon>Olsenella</taxon>
    </lineage>
</organism>
<proteinExistence type="predicted"/>
<protein>
    <submittedName>
        <fullName evidence="1">Uncharacterized protein</fullName>
    </submittedName>
</protein>
<comment type="caution">
    <text evidence="1">The sequence shown here is derived from an EMBL/GenBank/DDBJ whole genome shotgun (WGS) entry which is preliminary data.</text>
</comment>
<evidence type="ECO:0000313" key="2">
    <source>
        <dbReference type="Proteomes" id="UP000016638"/>
    </source>
</evidence>
<dbReference type="PATRIC" id="fig|1125712.3.peg.1187"/>
<dbReference type="EMBL" id="AWEZ01000045">
    <property type="protein sequence ID" value="ERL08373.1"/>
    <property type="molecule type" value="Genomic_DNA"/>
</dbReference>
<dbReference type="AlphaFoldDB" id="U2TQI3"/>
<name>U2TQI3_9ACTN</name>
<evidence type="ECO:0000313" key="1">
    <source>
        <dbReference type="EMBL" id="ERL08373.1"/>
    </source>
</evidence>
<sequence length="344" mass="37019">MTRDSHEDLQAIRSLAQEVHLPKVVYENVMSKVSGDGMHDRASTTHSFHLVTRRGVIRWGAVAAGVAAAVLGASKVRGVLLPTETQEDGSASAPHDPFTLTAYAKGTEEAPGTVLAVGDFGRRGSLSGGDDGSWSYSASFDLSCTSQGIASLTYTLVGDHVGISEDACTPRIFFEEFSSSETEHSSTRGTSITVGNDAAASPGLSEADGVHLTRTIVACIPQSAELERIDQALASQEAPDTEDHRRSWLEAWAQVELFLARSFADLLSQETLEVEATFTDGASQVQRYAVRPTEDFESSLGSYLEACNEFDLAHWDDSGDDLSEKREQETGGYPSLYTITRLDS</sequence>
<gene>
    <name evidence="1" type="ORF">HMPREF1316_0052</name>
</gene>
<dbReference type="Proteomes" id="UP000016638">
    <property type="component" value="Unassembled WGS sequence"/>
</dbReference>